<dbReference type="AlphaFoldDB" id="A0A6F9DTW2"/>
<evidence type="ECO:0000256" key="7">
    <source>
        <dbReference type="ARBA" id="ARBA00023239"/>
    </source>
</evidence>
<gene>
    <name evidence="14" type="primary">Srr-001</name>
</gene>
<feature type="region of interest" description="Disordered" evidence="12">
    <location>
        <begin position="1"/>
        <end position="27"/>
    </location>
</feature>
<organism evidence="14">
    <name type="scientific">Phallusia mammillata</name>
    <dbReference type="NCBI Taxonomy" id="59560"/>
    <lineage>
        <taxon>Eukaryota</taxon>
        <taxon>Metazoa</taxon>
        <taxon>Chordata</taxon>
        <taxon>Tunicata</taxon>
        <taxon>Ascidiacea</taxon>
        <taxon>Phlebobranchia</taxon>
        <taxon>Ascidiidae</taxon>
        <taxon>Phallusia</taxon>
    </lineage>
</organism>
<comment type="similarity">
    <text evidence="3">Belongs to the DSD1 family.</text>
</comment>
<dbReference type="SUPFAM" id="SSF50630">
    <property type="entry name" value="Acid proteases"/>
    <property type="match status" value="1"/>
</dbReference>
<dbReference type="FunFam" id="3.20.20.10:FF:000016">
    <property type="entry name" value="D-serine dehydratase"/>
    <property type="match status" value="1"/>
</dbReference>
<evidence type="ECO:0000256" key="3">
    <source>
        <dbReference type="ARBA" id="ARBA00005323"/>
    </source>
</evidence>
<keyword evidence="6" id="KW-0663">Pyridoxal phosphate</keyword>
<dbReference type="InterPro" id="IPR021109">
    <property type="entry name" value="Peptidase_aspartic_dom_sf"/>
</dbReference>
<dbReference type="InterPro" id="IPR029066">
    <property type="entry name" value="PLP-binding_barrel"/>
</dbReference>
<evidence type="ECO:0000256" key="8">
    <source>
        <dbReference type="ARBA" id="ARBA00051198"/>
    </source>
</evidence>
<dbReference type="GO" id="GO:0008721">
    <property type="term" value="F:D-serine ammonia-lyase activity"/>
    <property type="evidence" value="ECO:0007669"/>
    <property type="project" value="UniProtKB-EC"/>
</dbReference>
<evidence type="ECO:0000313" key="14">
    <source>
        <dbReference type="EMBL" id="CAB3266579.1"/>
    </source>
</evidence>
<dbReference type="PANTHER" id="PTHR28004:SF2">
    <property type="entry name" value="D-SERINE DEHYDRATASE"/>
    <property type="match status" value="1"/>
</dbReference>
<dbReference type="SMART" id="SM01119">
    <property type="entry name" value="D-ser_dehydrat"/>
    <property type="match status" value="1"/>
</dbReference>
<dbReference type="GO" id="GO:0006508">
    <property type="term" value="P:proteolysis"/>
    <property type="evidence" value="ECO:0007669"/>
    <property type="project" value="InterPro"/>
</dbReference>
<evidence type="ECO:0000256" key="9">
    <source>
        <dbReference type="ARBA" id="ARBA00066349"/>
    </source>
</evidence>
<dbReference type="EC" id="4.3.1.18" evidence="9"/>
<dbReference type="Gene3D" id="2.40.37.20">
    <property type="entry name" value="D-serine dehydratase-like domain"/>
    <property type="match status" value="1"/>
</dbReference>
<comment type="cofactor">
    <cofactor evidence="2">
        <name>Zn(2+)</name>
        <dbReference type="ChEBI" id="CHEBI:29105"/>
    </cofactor>
</comment>
<dbReference type="GO" id="GO:0004190">
    <property type="term" value="F:aspartic-type endopeptidase activity"/>
    <property type="evidence" value="ECO:0007669"/>
    <property type="project" value="InterPro"/>
</dbReference>
<feature type="domain" description="D-serine dehydratase-like" evidence="13">
    <location>
        <begin position="570"/>
        <end position="677"/>
    </location>
</feature>
<proteinExistence type="evidence at transcript level"/>
<keyword evidence="5" id="KW-0862">Zinc</keyword>
<dbReference type="Pfam" id="PF14031">
    <property type="entry name" value="D-ser_dehydrat"/>
    <property type="match status" value="1"/>
</dbReference>
<name>A0A6F9DTW2_9ASCI</name>
<evidence type="ECO:0000256" key="5">
    <source>
        <dbReference type="ARBA" id="ARBA00022833"/>
    </source>
</evidence>
<accession>A0A6F9DTW2</accession>
<dbReference type="GO" id="GO:0046872">
    <property type="term" value="F:metal ion binding"/>
    <property type="evidence" value="ECO:0007669"/>
    <property type="project" value="UniProtKB-KW"/>
</dbReference>
<feature type="compositionally biased region" description="Polar residues" evidence="12">
    <location>
        <begin position="10"/>
        <end position="27"/>
    </location>
</feature>
<dbReference type="Gene3D" id="3.20.20.10">
    <property type="entry name" value="Alanine racemase"/>
    <property type="match status" value="1"/>
</dbReference>
<protein>
    <recommendedName>
        <fullName evidence="10">D-serine dehydratase</fullName>
        <ecNumber evidence="9">4.3.1.18</ecNumber>
    </recommendedName>
    <alternativeName>
        <fullName evidence="11">D-serine deaminase</fullName>
    </alternativeName>
</protein>
<sequence>MMLNSPHLFVQSQTPVSTSRGTTEQLQSSHHQINKSDDCYDDFERRFAKLSNDMDVIKTMQTMSLLNNAGQPQVSPQTTSTPLRSEYRSFESRPNRNYAGKAKYVPVSRSKFPPPRDQPASHRLCYYHSIYGMNASKCRPNCILWSNEHQQLRAQSITYRGRRPASKRKTFTIKDKNNNLSFLVDSGSDVSIVPAWFAKCFYNKKSVYLYGAAGKGFTSFGETRVSVNFNLSRSFRWRFLVCAVRQPILGADFLRHYNLLIDIRRRKLISQSNKNTVKSPSLPKRKRPIYKPNGLDPENYHLLLLTLSLKKMSKKTVNDLQTPALIVYQHVVEENCNRMIQLAQSSGVTLRPHFKTTKCLQAAIMQTNGTKRCMVVSTLPEAELLLENGFDDILYGVPLSVKKVQRCKELSHKMELFSVMIDDIHVAKMLQNYPLDNGKMWSVMLKVCCENGRAGMPYDTQQVIETVKLLADSNCMRLKGLYAHCGETYHCNEVKEVQGIANKTTSKLLEVVEKLKANGLECLEYGIGCTPTCSNPTSSMSQLTEWHPGNYVLYDQMQMIIGSCQQADIGCFVLTTVIGHYPDEKRNYMIVDCGFTALSLHGGGDCCGKTPGSGYGFIVNHPELKLASMSQEHGIVKSKNPTKAIDFSKYPLGYQLRIFPDHSCATCCMHEVFHIADKNDNIIDEWVPVKGW</sequence>
<evidence type="ECO:0000256" key="4">
    <source>
        <dbReference type="ARBA" id="ARBA00022723"/>
    </source>
</evidence>
<comment type="catalytic activity">
    <reaction evidence="8">
        <text>D-serine = pyruvate + NH4(+)</text>
        <dbReference type="Rhea" id="RHEA:13977"/>
        <dbReference type="ChEBI" id="CHEBI:15361"/>
        <dbReference type="ChEBI" id="CHEBI:28938"/>
        <dbReference type="ChEBI" id="CHEBI:35247"/>
        <dbReference type="EC" id="4.3.1.18"/>
    </reaction>
    <physiologicalReaction direction="left-to-right" evidence="8">
        <dbReference type="Rhea" id="RHEA:13978"/>
    </physiologicalReaction>
</comment>
<evidence type="ECO:0000256" key="6">
    <source>
        <dbReference type="ARBA" id="ARBA00022898"/>
    </source>
</evidence>
<dbReference type="InterPro" id="IPR001608">
    <property type="entry name" value="Ala_racemase_N"/>
</dbReference>
<dbReference type="PANTHER" id="PTHR28004">
    <property type="entry name" value="ZGC:162816-RELATED"/>
    <property type="match status" value="1"/>
</dbReference>
<reference evidence="14" key="1">
    <citation type="submission" date="2020-04" db="EMBL/GenBank/DDBJ databases">
        <authorList>
            <person name="Neveu A P."/>
        </authorList>
    </citation>
    <scope>NUCLEOTIDE SEQUENCE</scope>
    <source>
        <tissue evidence="14">Whole embryo</tissue>
    </source>
</reference>
<dbReference type="PROSITE" id="PS00141">
    <property type="entry name" value="ASP_PROTEASE"/>
    <property type="match status" value="1"/>
</dbReference>
<comment type="cofactor">
    <cofactor evidence="1">
        <name>pyridoxal 5'-phosphate</name>
        <dbReference type="ChEBI" id="CHEBI:597326"/>
    </cofactor>
</comment>
<evidence type="ECO:0000256" key="1">
    <source>
        <dbReference type="ARBA" id="ARBA00001933"/>
    </source>
</evidence>
<dbReference type="SUPFAM" id="SSF51419">
    <property type="entry name" value="PLP-binding barrel"/>
    <property type="match status" value="1"/>
</dbReference>
<evidence type="ECO:0000256" key="2">
    <source>
        <dbReference type="ARBA" id="ARBA00001947"/>
    </source>
</evidence>
<dbReference type="InterPro" id="IPR051466">
    <property type="entry name" value="D-amino_acid_metab_enzyme"/>
</dbReference>
<evidence type="ECO:0000256" key="12">
    <source>
        <dbReference type="SAM" id="MobiDB-lite"/>
    </source>
</evidence>
<evidence type="ECO:0000259" key="13">
    <source>
        <dbReference type="SMART" id="SM01119"/>
    </source>
</evidence>
<evidence type="ECO:0000256" key="11">
    <source>
        <dbReference type="ARBA" id="ARBA00075219"/>
    </source>
</evidence>
<keyword evidence="4" id="KW-0479">Metal-binding</keyword>
<dbReference type="InterPro" id="IPR001969">
    <property type="entry name" value="Aspartic_peptidase_AS"/>
</dbReference>
<dbReference type="Pfam" id="PF01168">
    <property type="entry name" value="Ala_racemase_N"/>
    <property type="match status" value="1"/>
</dbReference>
<dbReference type="InterPro" id="IPR042208">
    <property type="entry name" value="D-ser_dehydrat-like_sf"/>
</dbReference>
<evidence type="ECO:0000256" key="10">
    <source>
        <dbReference type="ARBA" id="ARBA00069616"/>
    </source>
</evidence>
<dbReference type="Gene3D" id="2.40.70.10">
    <property type="entry name" value="Acid Proteases"/>
    <property type="match status" value="1"/>
</dbReference>
<dbReference type="GO" id="GO:0036088">
    <property type="term" value="P:D-serine catabolic process"/>
    <property type="evidence" value="ECO:0007669"/>
    <property type="project" value="TreeGrafter"/>
</dbReference>
<keyword evidence="7" id="KW-0456">Lyase</keyword>
<dbReference type="InterPro" id="IPR026956">
    <property type="entry name" value="D-ser_dehydrat-like_dom"/>
</dbReference>
<dbReference type="EMBL" id="LR790717">
    <property type="protein sequence ID" value="CAB3266579.1"/>
    <property type="molecule type" value="mRNA"/>
</dbReference>